<protein>
    <submittedName>
        <fullName evidence="2">Uncharacterized protein</fullName>
    </submittedName>
</protein>
<gene>
    <name evidence="2" type="ORF">H5V44_07580</name>
</gene>
<dbReference type="AlphaFoldDB" id="A0A7J9SHF8"/>
<name>A0A7J9SHF8_9EURY</name>
<accession>A0A7J9SHF8</accession>
<evidence type="ECO:0000256" key="1">
    <source>
        <dbReference type="SAM" id="MobiDB-lite"/>
    </source>
</evidence>
<dbReference type="Proteomes" id="UP000546257">
    <property type="component" value="Unassembled WGS sequence"/>
</dbReference>
<reference evidence="2 3" key="1">
    <citation type="submission" date="2020-08" db="EMBL/GenBank/DDBJ databases">
        <authorList>
            <person name="Seo M.-J."/>
        </authorList>
    </citation>
    <scope>NUCLEOTIDE SEQUENCE [LARGE SCALE GENOMIC DNA]</scope>
    <source>
        <strain evidence="2 3">MBLA0160</strain>
    </source>
</reference>
<keyword evidence="3" id="KW-1185">Reference proteome</keyword>
<sequence>MPRPKSAFDTLYPYRLYEPEEVLDPDLMYTVPEIARLLQGIDPEVELAADAEDRVVAWTIPWLMAHAEELVINDPVGDEPGYFGLASEGRPADEIPDDIEDVHAPEDPE</sequence>
<organism evidence="2 3">
    <name type="scientific">Halobellus ruber</name>
    <dbReference type="NCBI Taxonomy" id="2761102"/>
    <lineage>
        <taxon>Archaea</taxon>
        <taxon>Methanobacteriati</taxon>
        <taxon>Methanobacteriota</taxon>
        <taxon>Stenosarchaea group</taxon>
        <taxon>Halobacteria</taxon>
        <taxon>Halobacteriales</taxon>
        <taxon>Haloferacaceae</taxon>
        <taxon>Halobellus</taxon>
    </lineage>
</organism>
<dbReference type="EMBL" id="JACKXD010000002">
    <property type="protein sequence ID" value="MBB6646148.1"/>
    <property type="molecule type" value="Genomic_DNA"/>
</dbReference>
<evidence type="ECO:0000313" key="3">
    <source>
        <dbReference type="Proteomes" id="UP000546257"/>
    </source>
</evidence>
<proteinExistence type="predicted"/>
<dbReference type="InterPro" id="IPR043867">
    <property type="entry name" value="DUF5827"/>
</dbReference>
<dbReference type="RefSeq" id="WP_185192503.1">
    <property type="nucleotide sequence ID" value="NZ_JACKXD010000002.1"/>
</dbReference>
<evidence type="ECO:0000313" key="2">
    <source>
        <dbReference type="EMBL" id="MBB6646148.1"/>
    </source>
</evidence>
<dbReference type="Pfam" id="PF19145">
    <property type="entry name" value="DUF5827"/>
    <property type="match status" value="1"/>
</dbReference>
<comment type="caution">
    <text evidence="2">The sequence shown here is derived from an EMBL/GenBank/DDBJ whole genome shotgun (WGS) entry which is preliminary data.</text>
</comment>
<feature type="region of interest" description="Disordered" evidence="1">
    <location>
        <begin position="82"/>
        <end position="109"/>
    </location>
</feature>